<evidence type="ECO:0000313" key="2">
    <source>
        <dbReference type="EMBL" id="RHN41826.1"/>
    </source>
</evidence>
<keyword evidence="1" id="KW-1133">Transmembrane helix</keyword>
<evidence type="ECO:0000256" key="1">
    <source>
        <dbReference type="SAM" id="Phobius"/>
    </source>
</evidence>
<accession>A0A396GL31</accession>
<comment type="caution">
    <text evidence="2">The sequence shown here is derived from an EMBL/GenBank/DDBJ whole genome shotgun (WGS) entry which is preliminary data.</text>
</comment>
<gene>
    <name evidence="2" type="ORF">MtrunA17_Chr8g0370191</name>
</gene>
<sequence length="64" mass="7782">MTSYVERFVVVQWFLRWLGVHFLLHLAQDYLLLLLVSLMLVMWETIQYQIGNHLGRFRSELSDR</sequence>
<dbReference type="Gramene" id="rna48188">
    <property type="protein sequence ID" value="RHN41826.1"/>
    <property type="gene ID" value="gene48188"/>
</dbReference>
<dbReference type="EMBL" id="PSQE01000008">
    <property type="protein sequence ID" value="RHN41826.1"/>
    <property type="molecule type" value="Genomic_DNA"/>
</dbReference>
<dbReference type="AlphaFoldDB" id="A0A396GL31"/>
<keyword evidence="1" id="KW-0472">Membrane</keyword>
<reference evidence="2" key="1">
    <citation type="journal article" date="2018" name="Nat. Plants">
        <title>Whole-genome landscape of Medicago truncatula symbiotic genes.</title>
        <authorList>
            <person name="Pecrix Y."/>
            <person name="Gamas P."/>
            <person name="Carrere S."/>
        </authorList>
    </citation>
    <scope>NUCLEOTIDE SEQUENCE</scope>
    <source>
        <tissue evidence="2">Leaves</tissue>
    </source>
</reference>
<proteinExistence type="predicted"/>
<name>A0A396GL31_MEDTR</name>
<keyword evidence="1" id="KW-0812">Transmembrane</keyword>
<evidence type="ECO:0008006" key="3">
    <source>
        <dbReference type="Google" id="ProtNLM"/>
    </source>
</evidence>
<organism evidence="2">
    <name type="scientific">Medicago truncatula</name>
    <name type="common">Barrel medic</name>
    <name type="synonym">Medicago tribuloides</name>
    <dbReference type="NCBI Taxonomy" id="3880"/>
    <lineage>
        <taxon>Eukaryota</taxon>
        <taxon>Viridiplantae</taxon>
        <taxon>Streptophyta</taxon>
        <taxon>Embryophyta</taxon>
        <taxon>Tracheophyta</taxon>
        <taxon>Spermatophyta</taxon>
        <taxon>Magnoliopsida</taxon>
        <taxon>eudicotyledons</taxon>
        <taxon>Gunneridae</taxon>
        <taxon>Pentapetalae</taxon>
        <taxon>rosids</taxon>
        <taxon>fabids</taxon>
        <taxon>Fabales</taxon>
        <taxon>Fabaceae</taxon>
        <taxon>Papilionoideae</taxon>
        <taxon>50 kb inversion clade</taxon>
        <taxon>NPAAA clade</taxon>
        <taxon>Hologalegina</taxon>
        <taxon>IRL clade</taxon>
        <taxon>Trifolieae</taxon>
        <taxon>Medicago</taxon>
    </lineage>
</organism>
<protein>
    <recommendedName>
        <fullName evidence="3">Transmembrane protein</fullName>
    </recommendedName>
</protein>
<dbReference type="Proteomes" id="UP000265566">
    <property type="component" value="Chromosome 8"/>
</dbReference>
<feature type="transmembrane region" description="Helical" evidence="1">
    <location>
        <begin position="20"/>
        <end position="43"/>
    </location>
</feature>